<accession>A0A7S4R0D5</accession>
<sequence>MDSISGSDTEAKEQSVTVASDREVRIVDHFNYTNVDDMRPPSFVEWWPVAAKTVIAGMYNSQDSQRAAIRALMPLFERFKRKTVVQPRMMSADALNVQEMLSSRLMFEEQYMRSVKDAWQESITMLEERCMRVFKANKAIEDAIDKKGVELERKYTSRISAKRVKEVLDSLKTTYKQRQRRDSALELKLLRSEAMQITATKRPETRQLDERIESSYRGASSAAMETLRRVRETYDAHISNIEHDMAQQLIFECKEKWMRGLSPPKGPN</sequence>
<dbReference type="AlphaFoldDB" id="A0A7S4R0D5"/>
<evidence type="ECO:0000313" key="1">
    <source>
        <dbReference type="EMBL" id="CAE4599275.1"/>
    </source>
</evidence>
<gene>
    <name evidence="1" type="ORF">DBRI00130_LOCUS10746</name>
</gene>
<protein>
    <submittedName>
        <fullName evidence="1">Uncharacterized protein</fullName>
    </submittedName>
</protein>
<reference evidence="1" key="1">
    <citation type="submission" date="2021-01" db="EMBL/GenBank/DDBJ databases">
        <authorList>
            <person name="Corre E."/>
            <person name="Pelletier E."/>
            <person name="Niang G."/>
            <person name="Scheremetjew M."/>
            <person name="Finn R."/>
            <person name="Kale V."/>
            <person name="Holt S."/>
            <person name="Cochrane G."/>
            <person name="Meng A."/>
            <person name="Brown T."/>
            <person name="Cohen L."/>
        </authorList>
    </citation>
    <scope>NUCLEOTIDE SEQUENCE</scope>
    <source>
        <strain evidence="1">GSO104</strain>
    </source>
</reference>
<dbReference type="EMBL" id="HBNS01013326">
    <property type="protein sequence ID" value="CAE4599275.1"/>
    <property type="molecule type" value="Transcribed_RNA"/>
</dbReference>
<name>A0A7S4R0D5_9STRA</name>
<organism evidence="1">
    <name type="scientific">Ditylum brightwellii</name>
    <dbReference type="NCBI Taxonomy" id="49249"/>
    <lineage>
        <taxon>Eukaryota</taxon>
        <taxon>Sar</taxon>
        <taxon>Stramenopiles</taxon>
        <taxon>Ochrophyta</taxon>
        <taxon>Bacillariophyta</taxon>
        <taxon>Mediophyceae</taxon>
        <taxon>Lithodesmiophycidae</taxon>
        <taxon>Lithodesmiales</taxon>
        <taxon>Lithodesmiaceae</taxon>
        <taxon>Ditylum</taxon>
    </lineage>
</organism>
<proteinExistence type="predicted"/>